<protein>
    <submittedName>
        <fullName evidence="2">Uncharacterized protein</fullName>
    </submittedName>
</protein>
<dbReference type="Proteomes" id="UP000593626">
    <property type="component" value="Chromosome"/>
</dbReference>
<feature type="compositionally biased region" description="Basic residues" evidence="1">
    <location>
        <begin position="1"/>
        <end position="11"/>
    </location>
</feature>
<dbReference type="RefSeq" id="WP_239672042.1">
    <property type="nucleotide sequence ID" value="NZ_CP049742.1"/>
</dbReference>
<evidence type="ECO:0000313" key="3">
    <source>
        <dbReference type="Proteomes" id="UP000593626"/>
    </source>
</evidence>
<sequence length="486" mass="56840">MGKSSNRKKQRRESNHSTIPEHKRQGKKLIPPFQQIEKLKKLSWSNDRLPENIWVALIVSLHEREEAIHIIKQICEFFGRLKEEFRPNDLSISSIGALNDDIFNRFLDFIENKVGIMDTLKPLALFESIPAKDKWRNSLNIEDVSIEWEKLFITVAKCYDHQSQEATDCRWSKLYYYLITGKLQLPTRDMVNQILNYPNVGDMRSVRPFIRSMEMTMDMMPDGKVIESDWKKQFWQQGLEDTQCWKLGIELSQQKESKINGENLENVKQGLKDHFYLTNKSTDIDAKHDTIFGLVMYCLEIIEEMNSGENNTSILSRMGLRTITECYITLAYLCHQDNAEMWQAYRVYGSGQAKLAFLKLEQIEQKPKYVDIDTLRSLAGEDQWEEFVEINLGHWESTNLRKMSDTAGVKEDYNSFYDWTSGFAHGQWAAVRNTTYDTCGNPMHRLHRIPKEKSDLNDVTEDAKTLCNKMLDLMNSQYPDFSLRLT</sequence>
<dbReference type="KEGG" id="mcui:G8O30_10625"/>
<feature type="region of interest" description="Disordered" evidence="1">
    <location>
        <begin position="1"/>
        <end position="27"/>
    </location>
</feature>
<accession>A0A7S8CCB8</accession>
<name>A0A7S8CCB8_9BACI</name>
<feature type="compositionally biased region" description="Basic and acidic residues" evidence="1">
    <location>
        <begin position="12"/>
        <end position="23"/>
    </location>
</feature>
<organism evidence="2 3">
    <name type="scientific">Mangrovibacillus cuniculi</name>
    <dbReference type="NCBI Taxonomy" id="2593652"/>
    <lineage>
        <taxon>Bacteria</taxon>
        <taxon>Bacillati</taxon>
        <taxon>Bacillota</taxon>
        <taxon>Bacilli</taxon>
        <taxon>Bacillales</taxon>
        <taxon>Bacillaceae</taxon>
        <taxon>Mangrovibacillus</taxon>
    </lineage>
</organism>
<dbReference type="EMBL" id="CP049742">
    <property type="protein sequence ID" value="QPC47370.1"/>
    <property type="molecule type" value="Genomic_DNA"/>
</dbReference>
<evidence type="ECO:0000256" key="1">
    <source>
        <dbReference type="SAM" id="MobiDB-lite"/>
    </source>
</evidence>
<gene>
    <name evidence="2" type="ORF">G8O30_10625</name>
</gene>
<evidence type="ECO:0000313" key="2">
    <source>
        <dbReference type="EMBL" id="QPC47370.1"/>
    </source>
</evidence>
<dbReference type="InterPro" id="IPR043733">
    <property type="entry name" value="DUF5677"/>
</dbReference>
<proteinExistence type="predicted"/>
<keyword evidence="3" id="KW-1185">Reference proteome</keyword>
<dbReference type="AlphaFoldDB" id="A0A7S8CCB8"/>
<reference evidence="2 3" key="1">
    <citation type="submission" date="2019-07" db="EMBL/GenBank/DDBJ databases">
        <title>Genome sequence of 2 isolates from Red Sea Mangroves.</title>
        <authorList>
            <person name="Sefrji F."/>
            <person name="Michoud G."/>
            <person name="Merlino G."/>
            <person name="Daffonchio D."/>
        </authorList>
    </citation>
    <scope>NUCLEOTIDE SEQUENCE [LARGE SCALE GENOMIC DNA]</scope>
    <source>
        <strain evidence="2 3">R1DC41</strain>
    </source>
</reference>
<dbReference type="Pfam" id="PF18928">
    <property type="entry name" value="DUF5677"/>
    <property type="match status" value="1"/>
</dbReference>